<evidence type="ECO:0000313" key="4">
    <source>
        <dbReference type="EMBL" id="QKG84293.1"/>
    </source>
</evidence>
<dbReference type="CDD" id="cd10917">
    <property type="entry name" value="CE4_NodB_like_6s_7s"/>
    <property type="match status" value="1"/>
</dbReference>
<evidence type="ECO:0000313" key="5">
    <source>
        <dbReference type="Proteomes" id="UP000503088"/>
    </source>
</evidence>
<dbReference type="Pfam" id="PF01522">
    <property type="entry name" value="Polysacc_deac_1"/>
    <property type="match status" value="1"/>
</dbReference>
<protein>
    <submittedName>
        <fullName evidence="4">Polysaccharide deacetylase family protein</fullName>
    </submittedName>
</protein>
<sequence length="219" mass="25022">MMIHQVDWKAIYPDMIFLNGPRNRREVALTFDDGPETNYTPRILSILSRHRVRAAFFCLGQHVAAYPNVLRQIVNQGHIVGNHSWSHADLSKVTVEEVRSEIRQTNQAIRNLTGLTPLYLRPPFGAISDQEVQTVREFGMKIILWDTDSLDWSGITRDEIVQNVVSQVKPGSIILMHNFMGAKGLENTIQALPVIITRLRNMGYRFVSLEELLSIPAYR</sequence>
<reference evidence="4 5" key="1">
    <citation type="submission" date="2020-01" db="EMBL/GenBank/DDBJ databases">
        <authorList>
            <person name="Gulvik C.A."/>
            <person name="Batra D.G."/>
        </authorList>
    </citation>
    <scope>NUCLEOTIDE SEQUENCE [LARGE SCALE GENOMIC DNA]</scope>
    <source>
        <strain evidence="4 5">W9323</strain>
    </source>
</reference>
<keyword evidence="2" id="KW-0378">Hydrolase</keyword>
<gene>
    <name evidence="4" type="ORF">GXN76_07265</name>
</gene>
<evidence type="ECO:0000256" key="2">
    <source>
        <dbReference type="ARBA" id="ARBA00022801"/>
    </source>
</evidence>
<evidence type="ECO:0000256" key="1">
    <source>
        <dbReference type="ARBA" id="ARBA00022723"/>
    </source>
</evidence>
<dbReference type="InterPro" id="IPR011330">
    <property type="entry name" value="Glyco_hydro/deAcase_b/a-brl"/>
</dbReference>
<dbReference type="PANTHER" id="PTHR10587:SF133">
    <property type="entry name" value="CHITIN DEACETYLASE 1-RELATED"/>
    <property type="match status" value="1"/>
</dbReference>
<proteinExistence type="predicted"/>
<accession>A0A7D4BVT8</accession>
<dbReference type="AlphaFoldDB" id="A0A7D4BVT8"/>
<dbReference type="InterPro" id="IPR002509">
    <property type="entry name" value="NODB_dom"/>
</dbReference>
<organism evidence="4 5">
    <name type="scientific">Kroppenstedtia pulmonis</name>
    <dbReference type="NCBI Taxonomy" id="1380685"/>
    <lineage>
        <taxon>Bacteria</taxon>
        <taxon>Bacillati</taxon>
        <taxon>Bacillota</taxon>
        <taxon>Bacilli</taxon>
        <taxon>Bacillales</taxon>
        <taxon>Thermoactinomycetaceae</taxon>
        <taxon>Kroppenstedtia</taxon>
    </lineage>
</organism>
<dbReference type="RefSeq" id="WP_173221854.1">
    <property type="nucleotide sequence ID" value="NZ_CP048104.1"/>
</dbReference>
<keyword evidence="1" id="KW-0479">Metal-binding</keyword>
<dbReference type="PANTHER" id="PTHR10587">
    <property type="entry name" value="GLYCOSYL TRANSFERASE-RELATED"/>
    <property type="match status" value="1"/>
</dbReference>
<dbReference type="KEGG" id="kpul:GXN76_07265"/>
<dbReference type="InterPro" id="IPR050248">
    <property type="entry name" value="Polysacc_deacetylase_ArnD"/>
</dbReference>
<dbReference type="Proteomes" id="UP000503088">
    <property type="component" value="Chromosome"/>
</dbReference>
<dbReference type="Gene3D" id="3.20.20.370">
    <property type="entry name" value="Glycoside hydrolase/deacetylase"/>
    <property type="match status" value="1"/>
</dbReference>
<evidence type="ECO:0000259" key="3">
    <source>
        <dbReference type="PROSITE" id="PS51677"/>
    </source>
</evidence>
<name>A0A7D4BVT8_9BACL</name>
<feature type="domain" description="NodB homology" evidence="3">
    <location>
        <begin position="25"/>
        <end position="207"/>
    </location>
</feature>
<dbReference type="GO" id="GO:0016020">
    <property type="term" value="C:membrane"/>
    <property type="evidence" value="ECO:0007669"/>
    <property type="project" value="TreeGrafter"/>
</dbReference>
<dbReference type="GO" id="GO:0005975">
    <property type="term" value="P:carbohydrate metabolic process"/>
    <property type="evidence" value="ECO:0007669"/>
    <property type="project" value="InterPro"/>
</dbReference>
<keyword evidence="5" id="KW-1185">Reference proteome</keyword>
<dbReference type="SUPFAM" id="SSF88713">
    <property type="entry name" value="Glycoside hydrolase/deacetylase"/>
    <property type="match status" value="1"/>
</dbReference>
<dbReference type="EMBL" id="CP048104">
    <property type="protein sequence ID" value="QKG84293.1"/>
    <property type="molecule type" value="Genomic_DNA"/>
</dbReference>
<dbReference type="GO" id="GO:0046872">
    <property type="term" value="F:metal ion binding"/>
    <property type="evidence" value="ECO:0007669"/>
    <property type="project" value="UniProtKB-KW"/>
</dbReference>
<dbReference type="PROSITE" id="PS51677">
    <property type="entry name" value="NODB"/>
    <property type="match status" value="1"/>
</dbReference>
<dbReference type="GO" id="GO:0016810">
    <property type="term" value="F:hydrolase activity, acting on carbon-nitrogen (but not peptide) bonds"/>
    <property type="evidence" value="ECO:0007669"/>
    <property type="project" value="InterPro"/>
</dbReference>